<dbReference type="InterPro" id="IPR036390">
    <property type="entry name" value="WH_DNA-bd_sf"/>
</dbReference>
<dbReference type="InterPro" id="IPR011991">
    <property type="entry name" value="ArsR-like_HTH"/>
</dbReference>
<feature type="domain" description="HTH arsR-type" evidence="2">
    <location>
        <begin position="30"/>
        <end position="102"/>
    </location>
</feature>
<feature type="region of interest" description="Disordered" evidence="1">
    <location>
        <begin position="190"/>
        <end position="210"/>
    </location>
</feature>
<name>A0A849ADH6_9ACTN</name>
<evidence type="ECO:0000313" key="3">
    <source>
        <dbReference type="EMBL" id="NNG37261.1"/>
    </source>
</evidence>
<dbReference type="Pfam" id="PF12840">
    <property type="entry name" value="HTH_20"/>
    <property type="match status" value="1"/>
</dbReference>
<reference evidence="3 4" key="1">
    <citation type="submission" date="2020-05" db="EMBL/GenBank/DDBJ databases">
        <title>Nakamurella sp. DB0629 isolated from air conditioner.</title>
        <authorList>
            <person name="Kim D.H."/>
            <person name="Kim D.-U."/>
        </authorList>
    </citation>
    <scope>NUCLEOTIDE SEQUENCE [LARGE SCALE GENOMIC DNA]</scope>
    <source>
        <strain evidence="3 4">DB0629</strain>
    </source>
</reference>
<dbReference type="Gene3D" id="1.10.10.10">
    <property type="entry name" value="Winged helix-like DNA-binding domain superfamily/Winged helix DNA-binding domain"/>
    <property type="match status" value="1"/>
</dbReference>
<sequence length="210" mass="23208">MSSINPETDPTPVDRPDYQLEDVRIISSTAELKALFHPLREELVDLLLERAATVAELADAVGRPPSTVAYHVAKLLDAGLIKVVRTRKVRAIDERWYGRVARTFYVGKISAEQLPLVPNYLPTAAAESVAAHRNDQLRALLRYAHIPEDQAEPFWRKMIALFAEFSALPRTGERSYALVAGLYPTEHVTLPPADDAAAHQRPGSGSGDHP</sequence>
<evidence type="ECO:0000259" key="2">
    <source>
        <dbReference type="SMART" id="SM00418"/>
    </source>
</evidence>
<dbReference type="SUPFAM" id="SSF46785">
    <property type="entry name" value="Winged helix' DNA-binding domain"/>
    <property type="match status" value="1"/>
</dbReference>
<gene>
    <name evidence="3" type="ORF">HKD39_16430</name>
</gene>
<proteinExistence type="predicted"/>
<keyword evidence="4" id="KW-1185">Reference proteome</keyword>
<accession>A0A849ADH6</accession>
<comment type="caution">
    <text evidence="3">The sequence shown here is derived from an EMBL/GenBank/DDBJ whole genome shotgun (WGS) entry which is preliminary data.</text>
</comment>
<protein>
    <submittedName>
        <fullName evidence="3">Winged helix-turn-helix transcriptional regulator</fullName>
    </submittedName>
</protein>
<dbReference type="RefSeq" id="WP_171200954.1">
    <property type="nucleotide sequence ID" value="NZ_JABEND010000011.1"/>
</dbReference>
<dbReference type="GO" id="GO:0003700">
    <property type="term" value="F:DNA-binding transcription factor activity"/>
    <property type="evidence" value="ECO:0007669"/>
    <property type="project" value="InterPro"/>
</dbReference>
<dbReference type="Proteomes" id="UP000562984">
    <property type="component" value="Unassembled WGS sequence"/>
</dbReference>
<evidence type="ECO:0000256" key="1">
    <source>
        <dbReference type="SAM" id="MobiDB-lite"/>
    </source>
</evidence>
<dbReference type="AlphaFoldDB" id="A0A849ADH6"/>
<dbReference type="InterPro" id="IPR001845">
    <property type="entry name" value="HTH_ArsR_DNA-bd_dom"/>
</dbReference>
<dbReference type="SMART" id="SM00418">
    <property type="entry name" value="HTH_ARSR"/>
    <property type="match status" value="1"/>
</dbReference>
<evidence type="ECO:0000313" key="4">
    <source>
        <dbReference type="Proteomes" id="UP000562984"/>
    </source>
</evidence>
<dbReference type="CDD" id="cd00090">
    <property type="entry name" value="HTH_ARSR"/>
    <property type="match status" value="1"/>
</dbReference>
<dbReference type="InterPro" id="IPR036388">
    <property type="entry name" value="WH-like_DNA-bd_sf"/>
</dbReference>
<organism evidence="3 4">
    <name type="scientific">Nakamurella aerolata</name>
    <dbReference type="NCBI Taxonomy" id="1656892"/>
    <lineage>
        <taxon>Bacteria</taxon>
        <taxon>Bacillati</taxon>
        <taxon>Actinomycetota</taxon>
        <taxon>Actinomycetes</taxon>
        <taxon>Nakamurellales</taxon>
        <taxon>Nakamurellaceae</taxon>
        <taxon>Nakamurella</taxon>
    </lineage>
</organism>
<dbReference type="EMBL" id="JABEND010000011">
    <property type="protein sequence ID" value="NNG37261.1"/>
    <property type="molecule type" value="Genomic_DNA"/>
</dbReference>